<dbReference type="EMBL" id="JARBHB010000008">
    <property type="protein sequence ID" value="KAJ8877785.1"/>
    <property type="molecule type" value="Genomic_DNA"/>
</dbReference>
<accession>A0ABQ9H0F7</accession>
<reference evidence="1 2" key="1">
    <citation type="submission" date="2023-02" db="EMBL/GenBank/DDBJ databases">
        <title>LHISI_Scaffold_Assembly.</title>
        <authorList>
            <person name="Stuart O.P."/>
            <person name="Cleave R."/>
            <person name="Magrath M.J.L."/>
            <person name="Mikheyev A.S."/>
        </authorList>
    </citation>
    <scope>NUCLEOTIDE SEQUENCE [LARGE SCALE GENOMIC DNA]</scope>
    <source>
        <strain evidence="1">Daus_M_001</strain>
        <tissue evidence="1">Leg muscle</tissue>
    </source>
</reference>
<gene>
    <name evidence="1" type="ORF">PR048_022241</name>
</gene>
<evidence type="ECO:0000313" key="1">
    <source>
        <dbReference type="EMBL" id="KAJ8877785.1"/>
    </source>
</evidence>
<evidence type="ECO:0000313" key="2">
    <source>
        <dbReference type="Proteomes" id="UP001159363"/>
    </source>
</evidence>
<proteinExistence type="predicted"/>
<sequence>MKFRVATMRGDEAPPTKANWVNSPVGSPDFRMWELCQTMPLVSGFSWESPIFPILSFQCCSILISIAPSGSHDLAIKSRLNLFTIRSLNYRHFLSLANVTTPDIVDTVTAVVPTLAFVCAPGKLVDVFTVIGTAPTGVPCVTFVLPLALITNAVPCCFAL</sequence>
<name>A0ABQ9H0F7_9NEOP</name>
<keyword evidence="2" id="KW-1185">Reference proteome</keyword>
<dbReference type="Proteomes" id="UP001159363">
    <property type="component" value="Chromosome 7"/>
</dbReference>
<organism evidence="1 2">
    <name type="scientific">Dryococelus australis</name>
    <dbReference type="NCBI Taxonomy" id="614101"/>
    <lineage>
        <taxon>Eukaryota</taxon>
        <taxon>Metazoa</taxon>
        <taxon>Ecdysozoa</taxon>
        <taxon>Arthropoda</taxon>
        <taxon>Hexapoda</taxon>
        <taxon>Insecta</taxon>
        <taxon>Pterygota</taxon>
        <taxon>Neoptera</taxon>
        <taxon>Polyneoptera</taxon>
        <taxon>Phasmatodea</taxon>
        <taxon>Verophasmatodea</taxon>
        <taxon>Anareolatae</taxon>
        <taxon>Phasmatidae</taxon>
        <taxon>Eurycanthinae</taxon>
        <taxon>Dryococelus</taxon>
    </lineage>
</organism>
<protein>
    <submittedName>
        <fullName evidence="1">Uncharacterized protein</fullName>
    </submittedName>
</protein>
<comment type="caution">
    <text evidence="1">The sequence shown here is derived from an EMBL/GenBank/DDBJ whole genome shotgun (WGS) entry which is preliminary data.</text>
</comment>